<dbReference type="SUPFAM" id="SSF88723">
    <property type="entry name" value="PIN domain-like"/>
    <property type="match status" value="1"/>
</dbReference>
<protein>
    <recommendedName>
        <fullName evidence="1">PIN domain-containing protein</fullName>
    </recommendedName>
</protein>
<dbReference type="Gene3D" id="3.40.50.1010">
    <property type="entry name" value="5'-nuclease"/>
    <property type="match status" value="1"/>
</dbReference>
<dbReference type="EMBL" id="MGGW01000011">
    <property type="protein sequence ID" value="OGM54667.1"/>
    <property type="molecule type" value="Genomic_DNA"/>
</dbReference>
<evidence type="ECO:0000313" key="3">
    <source>
        <dbReference type="Proteomes" id="UP000178603"/>
    </source>
</evidence>
<accession>A0A1F8ASD0</accession>
<dbReference type="InterPro" id="IPR002716">
    <property type="entry name" value="PIN_dom"/>
</dbReference>
<reference evidence="2 3" key="1">
    <citation type="journal article" date="2016" name="Nat. Commun.">
        <title>Thousands of microbial genomes shed light on interconnected biogeochemical processes in an aquifer system.</title>
        <authorList>
            <person name="Anantharaman K."/>
            <person name="Brown C.T."/>
            <person name="Hug L.A."/>
            <person name="Sharon I."/>
            <person name="Castelle C.J."/>
            <person name="Probst A.J."/>
            <person name="Thomas B.C."/>
            <person name="Singh A."/>
            <person name="Wilkins M.J."/>
            <person name="Karaoz U."/>
            <person name="Brodie E.L."/>
            <person name="Williams K.H."/>
            <person name="Hubbard S.S."/>
            <person name="Banfield J.F."/>
        </authorList>
    </citation>
    <scope>NUCLEOTIDE SEQUENCE [LARGE SCALE GENOMIC DNA]</scope>
</reference>
<organism evidence="2 3">
    <name type="scientific">Candidatus Woesebacteria bacterium RIFCSPHIGHO2_12_FULL_41_24</name>
    <dbReference type="NCBI Taxonomy" id="1802510"/>
    <lineage>
        <taxon>Bacteria</taxon>
        <taxon>Candidatus Woeseibacteriota</taxon>
    </lineage>
</organism>
<feature type="domain" description="PIN" evidence="1">
    <location>
        <begin position="2"/>
        <end position="124"/>
    </location>
</feature>
<sequence length="134" mass="15962">MIFIDTNYFVRFLLKDLTVQYKAARNLFEAGAKGDKILFTSTIVIFEIYWLFSSFYQKTKPEVVDILRKTLSLSFIEITERKIIEKAVEIFESSNLDLEDSYNIAYSVEKKAEHFLTFDRRLDNFLKKNKFERT</sequence>
<evidence type="ECO:0000313" key="2">
    <source>
        <dbReference type="EMBL" id="OGM54667.1"/>
    </source>
</evidence>
<dbReference type="Pfam" id="PF01850">
    <property type="entry name" value="PIN"/>
    <property type="match status" value="1"/>
</dbReference>
<dbReference type="AlphaFoldDB" id="A0A1F8ASD0"/>
<dbReference type="InterPro" id="IPR029060">
    <property type="entry name" value="PIN-like_dom_sf"/>
</dbReference>
<comment type="caution">
    <text evidence="2">The sequence shown here is derived from an EMBL/GenBank/DDBJ whole genome shotgun (WGS) entry which is preliminary data.</text>
</comment>
<dbReference type="PANTHER" id="PTHR38826:SF5">
    <property type="entry name" value="RIBONUCLEASE VAPC13"/>
    <property type="match status" value="1"/>
</dbReference>
<dbReference type="Proteomes" id="UP000178603">
    <property type="component" value="Unassembled WGS sequence"/>
</dbReference>
<gene>
    <name evidence="2" type="ORF">A3E44_02470</name>
</gene>
<proteinExistence type="predicted"/>
<dbReference type="InterPro" id="IPR052106">
    <property type="entry name" value="PINc/VapC_TA"/>
</dbReference>
<dbReference type="PANTHER" id="PTHR38826">
    <property type="entry name" value="RIBONUCLEASE VAPC13"/>
    <property type="match status" value="1"/>
</dbReference>
<name>A0A1F8ASD0_9BACT</name>
<evidence type="ECO:0000259" key="1">
    <source>
        <dbReference type="Pfam" id="PF01850"/>
    </source>
</evidence>